<dbReference type="InterPro" id="IPR043129">
    <property type="entry name" value="ATPase_NBD"/>
</dbReference>
<feature type="site" description="Transition state stabilizer" evidence="7">
    <location>
        <position position="240"/>
    </location>
</feature>
<comment type="subcellular location">
    <subcellularLocation>
        <location evidence="7">Cytoplasm</location>
    </subcellularLocation>
</comment>
<organism evidence="9 10">
    <name type="scientific">Campylobacter sputorum subsp. sputorum</name>
    <dbReference type="NCBI Taxonomy" id="32024"/>
    <lineage>
        <taxon>Bacteria</taxon>
        <taxon>Pseudomonadati</taxon>
        <taxon>Campylobacterota</taxon>
        <taxon>Epsilonproteobacteria</taxon>
        <taxon>Campylobacterales</taxon>
        <taxon>Campylobacteraceae</taxon>
        <taxon>Campylobacter</taxon>
    </lineage>
</organism>
<dbReference type="RefSeq" id="WP_089182749.1">
    <property type="nucleotide sequence ID" value="NZ_CP043427.1"/>
</dbReference>
<evidence type="ECO:0000256" key="3">
    <source>
        <dbReference type="ARBA" id="ARBA00022741"/>
    </source>
</evidence>
<reference evidence="9 10" key="1">
    <citation type="submission" date="2018-06" db="EMBL/GenBank/DDBJ databases">
        <authorList>
            <consortium name="Pathogen Informatics"/>
            <person name="Doyle S."/>
        </authorList>
    </citation>
    <scope>NUCLEOTIDE SEQUENCE [LARGE SCALE GENOMIC DNA]</scope>
    <source>
        <strain evidence="9 10">NCTC12475</strain>
    </source>
</reference>
<comment type="catalytic activity">
    <reaction evidence="7">
        <text>acetate + ATP = acetyl phosphate + ADP</text>
        <dbReference type="Rhea" id="RHEA:11352"/>
        <dbReference type="ChEBI" id="CHEBI:22191"/>
        <dbReference type="ChEBI" id="CHEBI:30089"/>
        <dbReference type="ChEBI" id="CHEBI:30616"/>
        <dbReference type="ChEBI" id="CHEBI:456216"/>
        <dbReference type="EC" id="2.7.2.1"/>
    </reaction>
</comment>
<evidence type="ECO:0000256" key="7">
    <source>
        <dbReference type="HAMAP-Rule" id="MF_00020"/>
    </source>
</evidence>
<keyword evidence="4 7" id="KW-0418">Kinase</keyword>
<comment type="similarity">
    <text evidence="1 7 8">Belongs to the acetokinase family.</text>
</comment>
<dbReference type="GO" id="GO:0000287">
    <property type="term" value="F:magnesium ion binding"/>
    <property type="evidence" value="ECO:0007669"/>
    <property type="project" value="UniProtKB-UniRule"/>
</dbReference>
<dbReference type="NCBIfam" id="TIGR00016">
    <property type="entry name" value="ackA"/>
    <property type="match status" value="1"/>
</dbReference>
<dbReference type="PROSITE" id="PS01075">
    <property type="entry name" value="ACETATE_KINASE_1"/>
    <property type="match status" value="1"/>
</dbReference>
<sequence length="395" mass="43666">MKILVLNLGSSSIKFKLFEMDDKSVIASGLVEKIGEQSSYAKLKVEKNKEVFESTNAIKDHAQGLEVMEELFKKSGIMSDFGELGGIGHRVVHGGSKYFKPTLVTEKVIQDIEDIIPLAPLHNPAHAIGIRSVMKKAPNVKNVVVFDTAFHQTMPKSSYMYALPYEYCEKYKIRKYGAHGTSHEYVSKAGAKFMGIDINNFNCITLHLGNGASASAIKDGKCFDTSMGLTPLEGLMMGTRCGDIDPAILPYLKRVANIEVEEMDTIMNKKSGLYGICGTNDMRDVEEKMKTDEKAKLAFDMFCYRIKKYVGAYYAALSRVDAIIFTAGIGENDNLAREAICENMQSLGIAIDKEKNSIRSGEIRDISTKDAKVRTLIVPTDEEFAIASATLELVK</sequence>
<dbReference type="SUPFAM" id="SSF53067">
    <property type="entry name" value="Actin-like ATPase domain"/>
    <property type="match status" value="2"/>
</dbReference>
<feature type="site" description="Transition state stabilizer" evidence="7">
    <location>
        <position position="179"/>
    </location>
</feature>
<dbReference type="GO" id="GO:0006085">
    <property type="term" value="P:acetyl-CoA biosynthetic process"/>
    <property type="evidence" value="ECO:0007669"/>
    <property type="project" value="UniProtKB-UniRule"/>
</dbReference>
<dbReference type="GO" id="GO:0005737">
    <property type="term" value="C:cytoplasm"/>
    <property type="evidence" value="ECO:0007669"/>
    <property type="project" value="UniProtKB-SubCell"/>
</dbReference>
<keyword evidence="10" id="KW-1185">Reference proteome</keyword>
<dbReference type="EC" id="2.7.2.1" evidence="7"/>
<dbReference type="Proteomes" id="UP000254920">
    <property type="component" value="Unassembled WGS sequence"/>
</dbReference>
<comment type="function">
    <text evidence="7">Catalyzes the formation of acetyl phosphate from acetate and ATP. Can also catalyze the reverse reaction.</text>
</comment>
<dbReference type="GO" id="GO:0005524">
    <property type="term" value="F:ATP binding"/>
    <property type="evidence" value="ECO:0007669"/>
    <property type="project" value="UniProtKB-KW"/>
</dbReference>
<feature type="binding site" evidence="7">
    <location>
        <position position="14"/>
    </location>
    <ligand>
        <name>ATP</name>
        <dbReference type="ChEBI" id="CHEBI:30616"/>
    </ligand>
</feature>
<dbReference type="UniPathway" id="UPA00340">
    <property type="reaction ID" value="UER00458"/>
</dbReference>
<protein>
    <recommendedName>
        <fullName evidence="7">Acetate kinase</fullName>
        <ecNumber evidence="7">2.7.2.1</ecNumber>
    </recommendedName>
    <alternativeName>
        <fullName evidence="7">Acetokinase</fullName>
    </alternativeName>
</protein>
<accession>A0A381DI55</accession>
<keyword evidence="7" id="KW-0963">Cytoplasm</keyword>
<dbReference type="STRING" id="32024.GCA_000788295_00639"/>
<proteinExistence type="inferred from homology"/>
<dbReference type="OrthoDB" id="9802453at2"/>
<dbReference type="GO" id="GO:0006083">
    <property type="term" value="P:acetate metabolic process"/>
    <property type="evidence" value="ECO:0007669"/>
    <property type="project" value="TreeGrafter"/>
</dbReference>
<evidence type="ECO:0000256" key="6">
    <source>
        <dbReference type="ARBA" id="ARBA00022842"/>
    </source>
</evidence>
<feature type="binding site" evidence="7">
    <location>
        <position position="7"/>
    </location>
    <ligand>
        <name>Mg(2+)</name>
        <dbReference type="ChEBI" id="CHEBI:18420"/>
    </ligand>
</feature>
<gene>
    <name evidence="7 9" type="primary">ackA</name>
    <name evidence="9" type="ORF">NCTC12475_00513</name>
</gene>
<keyword evidence="6 7" id="KW-0460">Magnesium</keyword>
<dbReference type="PRINTS" id="PR00471">
    <property type="entry name" value="ACETATEKNASE"/>
</dbReference>
<evidence type="ECO:0000256" key="4">
    <source>
        <dbReference type="ARBA" id="ARBA00022777"/>
    </source>
</evidence>
<dbReference type="CDD" id="cd24010">
    <property type="entry name" value="ASKHA_NBD_AcK_PK"/>
    <property type="match status" value="1"/>
</dbReference>
<dbReference type="GO" id="GO:0008776">
    <property type="term" value="F:acetate kinase activity"/>
    <property type="evidence" value="ECO:0007669"/>
    <property type="project" value="UniProtKB-UniRule"/>
</dbReference>
<name>A0A381DI55_9BACT</name>
<dbReference type="AlphaFoldDB" id="A0A381DI55"/>
<comment type="subunit">
    <text evidence="7">Homodimer.</text>
</comment>
<keyword evidence="5 7" id="KW-0067">ATP-binding</keyword>
<evidence type="ECO:0000256" key="1">
    <source>
        <dbReference type="ARBA" id="ARBA00008748"/>
    </source>
</evidence>
<evidence type="ECO:0000313" key="10">
    <source>
        <dbReference type="Proteomes" id="UP000254920"/>
    </source>
</evidence>
<dbReference type="Gene3D" id="3.30.420.40">
    <property type="match status" value="2"/>
</dbReference>
<evidence type="ECO:0000313" key="9">
    <source>
        <dbReference type="EMBL" id="SUX10325.1"/>
    </source>
</evidence>
<dbReference type="EMBL" id="UFVD01000001">
    <property type="protein sequence ID" value="SUX10325.1"/>
    <property type="molecule type" value="Genomic_DNA"/>
</dbReference>
<dbReference type="PANTHER" id="PTHR21060">
    <property type="entry name" value="ACETATE KINASE"/>
    <property type="match status" value="1"/>
</dbReference>
<dbReference type="PIRSF" id="PIRSF000722">
    <property type="entry name" value="Acetate_prop_kin"/>
    <property type="match status" value="1"/>
</dbReference>
<feature type="active site" description="Proton donor/acceptor" evidence="7">
    <location>
        <position position="147"/>
    </location>
</feature>
<feature type="binding site" evidence="7">
    <location>
        <begin position="207"/>
        <end position="211"/>
    </location>
    <ligand>
        <name>ATP</name>
        <dbReference type="ChEBI" id="CHEBI:30616"/>
    </ligand>
</feature>
<dbReference type="GeneID" id="93090953"/>
<dbReference type="PANTHER" id="PTHR21060:SF15">
    <property type="entry name" value="ACETATE KINASE-RELATED"/>
    <property type="match status" value="1"/>
</dbReference>
<keyword evidence="7" id="KW-0479">Metal-binding</keyword>
<feature type="binding site" evidence="7">
    <location>
        <position position="90"/>
    </location>
    <ligand>
        <name>substrate</name>
    </ligand>
</feature>
<feature type="binding site" evidence="7">
    <location>
        <begin position="328"/>
        <end position="332"/>
    </location>
    <ligand>
        <name>ATP</name>
        <dbReference type="ChEBI" id="CHEBI:30616"/>
    </ligand>
</feature>
<dbReference type="Pfam" id="PF00871">
    <property type="entry name" value="Acetate_kinase"/>
    <property type="match status" value="1"/>
</dbReference>
<comment type="cofactor">
    <cofactor evidence="7">
        <name>Mg(2+)</name>
        <dbReference type="ChEBI" id="CHEBI:18420"/>
    </cofactor>
    <cofactor evidence="7">
        <name>Mn(2+)</name>
        <dbReference type="ChEBI" id="CHEBI:29035"/>
    </cofactor>
    <text evidence="7">Mg(2+). Can also accept Mn(2+).</text>
</comment>
<keyword evidence="2 7" id="KW-0808">Transferase</keyword>
<dbReference type="HAMAP" id="MF_00020">
    <property type="entry name" value="Acetate_kinase"/>
    <property type="match status" value="1"/>
</dbReference>
<feature type="binding site" evidence="7">
    <location>
        <begin position="281"/>
        <end position="283"/>
    </location>
    <ligand>
        <name>ATP</name>
        <dbReference type="ChEBI" id="CHEBI:30616"/>
    </ligand>
</feature>
<dbReference type="InterPro" id="IPR023865">
    <property type="entry name" value="Aliphatic_acid_kinase_CS"/>
</dbReference>
<evidence type="ECO:0000256" key="5">
    <source>
        <dbReference type="ARBA" id="ARBA00022840"/>
    </source>
</evidence>
<dbReference type="InterPro" id="IPR004372">
    <property type="entry name" value="Ac/propionate_kinase"/>
</dbReference>
<keyword evidence="3 7" id="KW-0547">Nucleotide-binding</keyword>
<feature type="binding site" evidence="7">
    <location>
        <position position="382"/>
    </location>
    <ligand>
        <name>Mg(2+)</name>
        <dbReference type="ChEBI" id="CHEBI:18420"/>
    </ligand>
</feature>
<comment type="pathway">
    <text evidence="7">Metabolic intermediate biosynthesis; acetyl-CoA biosynthesis; acetyl-CoA from acetate: step 1/2.</text>
</comment>
<evidence type="ECO:0000256" key="8">
    <source>
        <dbReference type="RuleBase" id="RU003835"/>
    </source>
</evidence>
<evidence type="ECO:0000256" key="2">
    <source>
        <dbReference type="ARBA" id="ARBA00022679"/>
    </source>
</evidence>
<dbReference type="InterPro" id="IPR000890">
    <property type="entry name" value="Aliphatic_acid_kin_short-chain"/>
</dbReference>